<evidence type="ECO:0000313" key="2">
    <source>
        <dbReference type="EMBL" id="MXP24652.1"/>
    </source>
</evidence>
<dbReference type="AlphaFoldDB" id="A0A845A352"/>
<organism evidence="2 3">
    <name type="scientific">Altericroceibacterium indicum</name>
    <dbReference type="NCBI Taxonomy" id="374177"/>
    <lineage>
        <taxon>Bacteria</taxon>
        <taxon>Pseudomonadati</taxon>
        <taxon>Pseudomonadota</taxon>
        <taxon>Alphaproteobacteria</taxon>
        <taxon>Sphingomonadales</taxon>
        <taxon>Erythrobacteraceae</taxon>
        <taxon>Altericroceibacterium</taxon>
    </lineage>
</organism>
<name>A0A845A352_9SPHN</name>
<dbReference type="Proteomes" id="UP000460561">
    <property type="component" value="Unassembled WGS sequence"/>
</dbReference>
<comment type="caution">
    <text evidence="2">The sequence shown here is derived from an EMBL/GenBank/DDBJ whole genome shotgun (WGS) entry which is preliminary data.</text>
</comment>
<reference evidence="2 3" key="1">
    <citation type="submission" date="2019-12" db="EMBL/GenBank/DDBJ databases">
        <title>Genomic-based taxomic classification of the family Erythrobacteraceae.</title>
        <authorList>
            <person name="Xu L."/>
        </authorList>
    </citation>
    <scope>NUCLEOTIDE SEQUENCE [LARGE SCALE GENOMIC DNA]</scope>
    <source>
        <strain evidence="2 3">DSM 18604</strain>
    </source>
</reference>
<feature type="region of interest" description="Disordered" evidence="1">
    <location>
        <begin position="1"/>
        <end position="56"/>
    </location>
</feature>
<evidence type="ECO:0000313" key="3">
    <source>
        <dbReference type="Proteomes" id="UP000460561"/>
    </source>
</evidence>
<evidence type="ECO:0000256" key="1">
    <source>
        <dbReference type="SAM" id="MobiDB-lite"/>
    </source>
</evidence>
<accession>A0A845A352</accession>
<gene>
    <name evidence="2" type="ORF">GRI39_01145</name>
</gene>
<proteinExistence type="predicted"/>
<keyword evidence="3" id="KW-1185">Reference proteome</keyword>
<feature type="compositionally biased region" description="Basic and acidic residues" evidence="1">
    <location>
        <begin position="26"/>
        <end position="56"/>
    </location>
</feature>
<protein>
    <submittedName>
        <fullName evidence="2">CsbD family protein</fullName>
    </submittedName>
</protein>
<sequence>MGELKSKAKGLGNEIAGNVKQQSSDPETRAEGKAQEKKGEAQNLKGKVEGALGDKI</sequence>
<dbReference type="RefSeq" id="WP_160737867.1">
    <property type="nucleotide sequence ID" value="NZ_WTYQ01000001.1"/>
</dbReference>
<dbReference type="OrthoDB" id="7226109at2"/>
<dbReference type="EMBL" id="WTYQ01000001">
    <property type="protein sequence ID" value="MXP24652.1"/>
    <property type="molecule type" value="Genomic_DNA"/>
</dbReference>